<dbReference type="Gene3D" id="3.80.10.10">
    <property type="entry name" value="Ribonuclease Inhibitor"/>
    <property type="match status" value="1"/>
</dbReference>
<feature type="compositionally biased region" description="Polar residues" evidence="1">
    <location>
        <begin position="163"/>
        <end position="176"/>
    </location>
</feature>
<evidence type="ECO:0000313" key="3">
    <source>
        <dbReference type="Proteomes" id="UP001430356"/>
    </source>
</evidence>
<dbReference type="EMBL" id="JAECZO010000072">
    <property type="protein sequence ID" value="KAK7196288.1"/>
    <property type="molecule type" value="Genomic_DNA"/>
</dbReference>
<dbReference type="SUPFAM" id="SSF52047">
    <property type="entry name" value="RNI-like"/>
    <property type="match status" value="1"/>
</dbReference>
<evidence type="ECO:0000313" key="2">
    <source>
        <dbReference type="EMBL" id="KAK7196288.1"/>
    </source>
</evidence>
<keyword evidence="3" id="KW-1185">Reference proteome</keyword>
<comment type="caution">
    <text evidence="2">The sequence shown here is derived from an EMBL/GenBank/DDBJ whole genome shotgun (WGS) entry which is preliminary data.</text>
</comment>
<gene>
    <name evidence="2" type="ORF">NESM_000564900</name>
</gene>
<feature type="compositionally biased region" description="Low complexity" evidence="1">
    <location>
        <begin position="147"/>
        <end position="162"/>
    </location>
</feature>
<evidence type="ECO:0000256" key="1">
    <source>
        <dbReference type="SAM" id="MobiDB-lite"/>
    </source>
</evidence>
<protein>
    <submittedName>
        <fullName evidence="2">Uncharacterized protein</fullName>
    </submittedName>
</protein>
<name>A0AAW0EQ24_9TRYP</name>
<reference evidence="2 3" key="1">
    <citation type="journal article" date="2021" name="MBio">
        <title>A New Model Trypanosomatid, Novymonas esmeraldas: Genomic Perception of Its 'Candidatus Pandoraea novymonadis' Endosymbiont.</title>
        <authorList>
            <person name="Zakharova A."/>
            <person name="Saura A."/>
            <person name="Butenko A."/>
            <person name="Podesvova L."/>
            <person name="Warmusova S."/>
            <person name="Kostygov A.Y."/>
            <person name="Nenarokova A."/>
            <person name="Lukes J."/>
            <person name="Opperdoes F.R."/>
            <person name="Yurchenko V."/>
        </authorList>
    </citation>
    <scope>NUCLEOTIDE SEQUENCE [LARGE SCALE GENOMIC DNA]</scope>
    <source>
        <strain evidence="2 3">E262AT.01</strain>
    </source>
</reference>
<proteinExistence type="predicted"/>
<feature type="region of interest" description="Disordered" evidence="1">
    <location>
        <begin position="144"/>
        <end position="199"/>
    </location>
</feature>
<dbReference type="Proteomes" id="UP001430356">
    <property type="component" value="Unassembled WGS sequence"/>
</dbReference>
<dbReference type="InterPro" id="IPR032675">
    <property type="entry name" value="LRR_dom_sf"/>
</dbReference>
<dbReference type="AlphaFoldDB" id="A0AAW0EQ24"/>
<sequence>MLSQESRSDFSLPRYSTGDALHFVFENGACRQGSTEMLTTLLPGLGKVVELQEKQAMRDGIHQSASIDDPLHLEEVTRVRTHEQWCAHSQTACALAKNAVTQGLRRRIELRVRRYGEAVVRLAEESSSVPDTDDEAVQATVDSLSASAGRQSTSSRVSSISSEQCRPSSSLATESSPETETDLGGADETDSAAAAEDEEELEAHLRQHIIFGHEKATGWLRRRYTRCCDVMGVSPSSIVRQRLSRCVRATASGTLGAFFAAHMMASPLSPVPEVPATLASTSAGQSWLSFPSTTALLRERCTVPYEVSVNLSGCSEIGQRRRHFIAVLGVLEGCGNTVVALRMAKTSLTDDEVRVLCLFCRAHLRRLRVLDLSGNNEVTDKVSVWLKQLAASSPLLCQLSLRGTALSRSTVRTVTGLLCRKIK</sequence>
<organism evidence="2 3">
    <name type="scientific">Novymonas esmeraldas</name>
    <dbReference type="NCBI Taxonomy" id="1808958"/>
    <lineage>
        <taxon>Eukaryota</taxon>
        <taxon>Discoba</taxon>
        <taxon>Euglenozoa</taxon>
        <taxon>Kinetoplastea</taxon>
        <taxon>Metakinetoplastina</taxon>
        <taxon>Trypanosomatida</taxon>
        <taxon>Trypanosomatidae</taxon>
        <taxon>Novymonas</taxon>
    </lineage>
</organism>
<feature type="compositionally biased region" description="Acidic residues" evidence="1">
    <location>
        <begin position="177"/>
        <end position="199"/>
    </location>
</feature>
<accession>A0AAW0EQ24</accession>